<feature type="transmembrane region" description="Helical" evidence="10">
    <location>
        <begin position="278"/>
        <end position="297"/>
    </location>
</feature>
<keyword evidence="6" id="KW-0915">Sodium</keyword>
<feature type="transmembrane region" description="Helical" evidence="10">
    <location>
        <begin position="396"/>
        <end position="413"/>
    </location>
</feature>
<keyword evidence="9" id="KW-0739">Sodium transport</keyword>
<evidence type="ECO:0000256" key="9">
    <source>
        <dbReference type="ARBA" id="ARBA00023201"/>
    </source>
</evidence>
<gene>
    <name evidence="13" type="ORF">Lgee_1585</name>
</gene>
<organism evidence="13 14">
    <name type="scientific">Legionella geestiana</name>
    <dbReference type="NCBI Taxonomy" id="45065"/>
    <lineage>
        <taxon>Bacteria</taxon>
        <taxon>Pseudomonadati</taxon>
        <taxon>Pseudomonadota</taxon>
        <taxon>Gammaproteobacteria</taxon>
        <taxon>Legionellales</taxon>
        <taxon>Legionellaceae</taxon>
        <taxon>Legionella</taxon>
    </lineage>
</organism>
<dbReference type="GO" id="GO:0006814">
    <property type="term" value="P:sodium ion transport"/>
    <property type="evidence" value="ECO:0007669"/>
    <property type="project" value="UniProtKB-KW"/>
</dbReference>
<comment type="caution">
    <text evidence="13">The sequence shown here is derived from an EMBL/GenBank/DDBJ whole genome shotgun (WGS) entry which is preliminary data.</text>
</comment>
<feature type="transmembrane region" description="Helical" evidence="10">
    <location>
        <begin position="363"/>
        <end position="384"/>
    </location>
</feature>
<evidence type="ECO:0000259" key="12">
    <source>
        <dbReference type="Pfam" id="PF00999"/>
    </source>
</evidence>
<keyword evidence="14" id="KW-1185">Reference proteome</keyword>
<evidence type="ECO:0000256" key="1">
    <source>
        <dbReference type="ARBA" id="ARBA00004141"/>
    </source>
</evidence>
<evidence type="ECO:0000313" key="14">
    <source>
        <dbReference type="Proteomes" id="UP000054785"/>
    </source>
</evidence>
<sequence>MNRGRSEVSRRVWLAAAVFTLSAFPMLAEAADGSHTDPVASVIFGVGVMFLFSVLGRWSAERLHQPSVLGELMMGILLGNVCWFFGLPLMAVLREGPAIYTITNDLLHGASIREAVAASVPNPHYATQVLAALQGADGVDIMKIAYVLDIFSRFGVIFLLFMVGLESSVDELKRTGTESVRVAVIGVLAPMLLGFLTAGLLVPEASFAANLFVGATLSATSIGITAKVLREMNQLRTREAHTILGAAMIDDVLGLVLLALVSSMVLNGRVEWLDLLQVIVLAILFFAGVLSFGPWVVRRSARFFAFLKPWEAKLVVCFLFLMLLSWLATQVELAAIIGAFAAGMIINEGFFESSEPRADTLKIQQVLFPLEALLAPLFFMLTGIQVKLESFFDGRVMLLALGLLLAAIIGKLISGYGAARRDDRLLVGIGMLPRGEVGLVFASIGRALGVMPDTLFSAIILMVAVSTLLAPPLLKMRIAHKSRRVTRAHS</sequence>
<reference evidence="13 14" key="1">
    <citation type="submission" date="2015-11" db="EMBL/GenBank/DDBJ databases">
        <title>Genomic analysis of 38 Legionella species identifies large and diverse effector repertoires.</title>
        <authorList>
            <person name="Burstein D."/>
            <person name="Amaro F."/>
            <person name="Zusman T."/>
            <person name="Lifshitz Z."/>
            <person name="Cohen O."/>
            <person name="Gilbert J.A."/>
            <person name="Pupko T."/>
            <person name="Shuman H.A."/>
            <person name="Segal G."/>
        </authorList>
    </citation>
    <scope>NUCLEOTIDE SEQUENCE [LARGE SCALE GENOMIC DNA]</scope>
    <source>
        <strain evidence="13 14">ATCC 49504</strain>
    </source>
</reference>
<dbReference type="EMBL" id="LNYC01000063">
    <property type="protein sequence ID" value="KTC98508.1"/>
    <property type="molecule type" value="Genomic_DNA"/>
</dbReference>
<feature type="transmembrane region" description="Helical" evidence="10">
    <location>
        <begin position="425"/>
        <end position="448"/>
    </location>
</feature>
<feature type="transmembrane region" description="Helical" evidence="10">
    <location>
        <begin position="241"/>
        <end position="266"/>
    </location>
</feature>
<dbReference type="PANTHER" id="PTHR43562:SF3">
    <property type="entry name" value="SODIUM ION_PROTON EXCHANGER (EUROFUNG)"/>
    <property type="match status" value="1"/>
</dbReference>
<evidence type="ECO:0000256" key="5">
    <source>
        <dbReference type="ARBA" id="ARBA00022989"/>
    </source>
</evidence>
<keyword evidence="7" id="KW-0406">Ion transport</keyword>
<dbReference type="STRING" id="45065.Lgee_1585"/>
<dbReference type="Proteomes" id="UP000054785">
    <property type="component" value="Unassembled WGS sequence"/>
</dbReference>
<dbReference type="Gene3D" id="1.20.1530.20">
    <property type="match status" value="1"/>
</dbReference>
<keyword evidence="3" id="KW-0050">Antiport</keyword>
<evidence type="ECO:0000256" key="8">
    <source>
        <dbReference type="ARBA" id="ARBA00023136"/>
    </source>
</evidence>
<feature type="transmembrane region" description="Helical" evidence="10">
    <location>
        <begin position="207"/>
        <end position="229"/>
    </location>
</feature>
<keyword evidence="2" id="KW-0813">Transport</keyword>
<feature type="domain" description="Cation/H+ exchanger transmembrane" evidence="12">
    <location>
        <begin position="51"/>
        <end position="473"/>
    </location>
</feature>
<dbReference type="RefSeq" id="WP_238582824.1">
    <property type="nucleotide sequence ID" value="NZ_CAAAHN010000006.1"/>
</dbReference>
<comment type="subcellular location">
    <subcellularLocation>
        <location evidence="1">Membrane</location>
        <topology evidence="1">Multi-pass membrane protein</topology>
    </subcellularLocation>
</comment>
<keyword evidence="5 10" id="KW-1133">Transmembrane helix</keyword>
<feature type="transmembrane region" description="Helical" evidence="10">
    <location>
        <begin position="180"/>
        <end position="201"/>
    </location>
</feature>
<dbReference type="Pfam" id="PF00999">
    <property type="entry name" value="Na_H_Exchanger"/>
    <property type="match status" value="1"/>
</dbReference>
<evidence type="ECO:0000256" key="10">
    <source>
        <dbReference type="SAM" id="Phobius"/>
    </source>
</evidence>
<feature type="transmembrane region" description="Helical" evidence="10">
    <location>
        <begin position="72"/>
        <end position="93"/>
    </location>
</feature>
<evidence type="ECO:0000256" key="3">
    <source>
        <dbReference type="ARBA" id="ARBA00022449"/>
    </source>
</evidence>
<feature type="signal peptide" evidence="11">
    <location>
        <begin position="1"/>
        <end position="30"/>
    </location>
</feature>
<feature type="transmembrane region" description="Helical" evidence="10">
    <location>
        <begin position="333"/>
        <end position="351"/>
    </location>
</feature>
<dbReference type="GO" id="GO:0016020">
    <property type="term" value="C:membrane"/>
    <property type="evidence" value="ECO:0007669"/>
    <property type="project" value="UniProtKB-SubCell"/>
</dbReference>
<evidence type="ECO:0000256" key="7">
    <source>
        <dbReference type="ARBA" id="ARBA00023065"/>
    </source>
</evidence>
<name>A0A0W0TSM0_9GAMM</name>
<feature type="transmembrane region" description="Helical" evidence="10">
    <location>
        <begin position="150"/>
        <end position="168"/>
    </location>
</feature>
<keyword evidence="8 10" id="KW-0472">Membrane</keyword>
<proteinExistence type="predicted"/>
<accession>A0A0W0TSM0</accession>
<evidence type="ECO:0000256" key="2">
    <source>
        <dbReference type="ARBA" id="ARBA00022448"/>
    </source>
</evidence>
<dbReference type="AlphaFoldDB" id="A0A0W0TSM0"/>
<evidence type="ECO:0000256" key="4">
    <source>
        <dbReference type="ARBA" id="ARBA00022692"/>
    </source>
</evidence>
<feature type="transmembrane region" description="Helical" evidence="10">
    <location>
        <begin position="454"/>
        <end position="474"/>
    </location>
</feature>
<dbReference type="PATRIC" id="fig|45065.4.peg.1721"/>
<feature type="chain" id="PRO_5006913424" evidence="11">
    <location>
        <begin position="31"/>
        <end position="490"/>
    </location>
</feature>
<evidence type="ECO:0000256" key="6">
    <source>
        <dbReference type="ARBA" id="ARBA00023053"/>
    </source>
</evidence>
<feature type="transmembrane region" description="Helical" evidence="10">
    <location>
        <begin position="309"/>
        <end position="327"/>
    </location>
</feature>
<evidence type="ECO:0000313" key="13">
    <source>
        <dbReference type="EMBL" id="KTC98508.1"/>
    </source>
</evidence>
<dbReference type="GO" id="GO:1902600">
    <property type="term" value="P:proton transmembrane transport"/>
    <property type="evidence" value="ECO:0007669"/>
    <property type="project" value="InterPro"/>
</dbReference>
<dbReference type="InterPro" id="IPR038770">
    <property type="entry name" value="Na+/solute_symporter_sf"/>
</dbReference>
<keyword evidence="4 10" id="KW-0812">Transmembrane</keyword>
<evidence type="ECO:0000256" key="11">
    <source>
        <dbReference type="SAM" id="SignalP"/>
    </source>
</evidence>
<dbReference type="InterPro" id="IPR006153">
    <property type="entry name" value="Cation/H_exchanger_TM"/>
</dbReference>
<dbReference type="GO" id="GO:0015297">
    <property type="term" value="F:antiporter activity"/>
    <property type="evidence" value="ECO:0007669"/>
    <property type="project" value="UniProtKB-KW"/>
</dbReference>
<protein>
    <submittedName>
        <fullName evidence="13">Na(+)/H(+) antiporter</fullName>
    </submittedName>
</protein>
<feature type="transmembrane region" description="Helical" evidence="10">
    <location>
        <begin position="40"/>
        <end position="60"/>
    </location>
</feature>
<keyword evidence="11" id="KW-0732">Signal</keyword>
<dbReference type="PANTHER" id="PTHR43562">
    <property type="entry name" value="NAPA-TYPE SODIUM/HYDROGEN ANTIPORTER"/>
    <property type="match status" value="1"/>
</dbReference>